<name>A0A3S0HPM4_9BACT</name>
<organism evidence="1 2">
    <name type="scientific">Hymenobacter gummosus</name>
    <dbReference type="NCBI Taxonomy" id="1776032"/>
    <lineage>
        <taxon>Bacteria</taxon>
        <taxon>Pseudomonadati</taxon>
        <taxon>Bacteroidota</taxon>
        <taxon>Cytophagia</taxon>
        <taxon>Cytophagales</taxon>
        <taxon>Hymenobacteraceae</taxon>
        <taxon>Hymenobacter</taxon>
    </lineage>
</organism>
<proteinExistence type="predicted"/>
<dbReference type="Proteomes" id="UP000282184">
    <property type="component" value="Unassembled WGS sequence"/>
</dbReference>
<dbReference type="AlphaFoldDB" id="A0A3S0HPM4"/>
<comment type="caution">
    <text evidence="1">The sequence shown here is derived from an EMBL/GenBank/DDBJ whole genome shotgun (WGS) entry which is preliminary data.</text>
</comment>
<gene>
    <name evidence="1" type="ORF">EJV47_06180</name>
</gene>
<accession>A0A3S0HPM4</accession>
<evidence type="ECO:0000313" key="2">
    <source>
        <dbReference type="Proteomes" id="UP000282184"/>
    </source>
</evidence>
<evidence type="ECO:0000313" key="1">
    <source>
        <dbReference type="EMBL" id="RTQ51390.1"/>
    </source>
</evidence>
<reference evidence="1 2" key="1">
    <citation type="submission" date="2018-12" db="EMBL/GenBank/DDBJ databases">
        <title>Hymenobacter gummosus sp. nov., isolated from a spring.</title>
        <authorList>
            <person name="Nie L."/>
        </authorList>
    </citation>
    <scope>NUCLEOTIDE SEQUENCE [LARGE SCALE GENOMIC DNA]</scope>
    <source>
        <strain evidence="1 2">KCTC 52166</strain>
    </source>
</reference>
<dbReference type="EMBL" id="RXOF01000003">
    <property type="protein sequence ID" value="RTQ51390.1"/>
    <property type="molecule type" value="Genomic_DNA"/>
</dbReference>
<sequence>MLPKPTPQQQRTAYQERVTQFKTTFARKSDESLRQMLSNETLVPAAREAARQLLQARGLAPAPASSV</sequence>
<keyword evidence="2" id="KW-1185">Reference proteome</keyword>
<protein>
    <submittedName>
        <fullName evidence="1">Uncharacterized protein</fullName>
    </submittedName>
</protein>
<dbReference type="RefSeq" id="WP_126692283.1">
    <property type="nucleotide sequence ID" value="NZ_RXOF01000003.1"/>
</dbReference>